<feature type="region of interest" description="Disordered" evidence="2">
    <location>
        <begin position="320"/>
        <end position="365"/>
    </location>
</feature>
<proteinExistence type="predicted"/>
<feature type="compositionally biased region" description="Basic and acidic residues" evidence="2">
    <location>
        <begin position="320"/>
        <end position="332"/>
    </location>
</feature>
<sequence length="561" mass="64675">MDTIMNECEKRKKDKEIELWKRKYFELQRQFVVQKQDAFELREELRDHKTKYDALYMEVQEKKMAVEEYKRRFKELGVQADSRLKYELELESKLEDCETKYTAEIGRLVNELNEYKSRCDQLDKQIKSLEEKKEASKATTDEGEEQCHQIYGVTAYFEREQRKAEEETEVLRTEFRELKSRTASWEKELDEYKVKCHGLLVELKEKEMQCIEYESKFKNLTLVGDGAFRNEFDDHDMSNHGLKEEIMGLAKARKIMPEGEKRAEEKTACLGDVLKKQVLGLEQNSTCDRRGKEISPKLHNGGKDRLNRITASTTLRFSGEEGEKCGISRGADDMPSSSAPKRWRVSEISTSNSENKEDDTTPNGKRRVKQLGKLSVVAKPKMSVVNPSAEGRIVEKFVIATSRKRLVSPRTCELGKKSQTDDTSKDGSTFPDNLDVNGLSEEKIGNQTVGRFMARGSESCGSGVSLSHSQDAVDNEFDFGQDIATRKSSRYRESKWQNEADMVLSFKEDPTLCMKAVCALHRHHTEMQGSLRHNNKPLSKFAALRFVYTSSPYSFTWFRIK</sequence>
<dbReference type="PANTHER" id="PTHR34380:SF1">
    <property type="entry name" value="OS01G0221300 PROTEIN"/>
    <property type="match status" value="1"/>
</dbReference>
<organism evidence="3 4">
    <name type="scientific">Papaver nudicaule</name>
    <name type="common">Iceland poppy</name>
    <dbReference type="NCBI Taxonomy" id="74823"/>
    <lineage>
        <taxon>Eukaryota</taxon>
        <taxon>Viridiplantae</taxon>
        <taxon>Streptophyta</taxon>
        <taxon>Embryophyta</taxon>
        <taxon>Tracheophyta</taxon>
        <taxon>Spermatophyta</taxon>
        <taxon>Magnoliopsida</taxon>
        <taxon>Ranunculales</taxon>
        <taxon>Papaveraceae</taxon>
        <taxon>Papaveroideae</taxon>
        <taxon>Papaver</taxon>
    </lineage>
</organism>
<dbReference type="Proteomes" id="UP001177140">
    <property type="component" value="Unassembled WGS sequence"/>
</dbReference>
<dbReference type="EMBL" id="JAJJMA010097221">
    <property type="protein sequence ID" value="MCL7030068.1"/>
    <property type="molecule type" value="Genomic_DNA"/>
</dbReference>
<name>A0AA41S9N2_PAPNU</name>
<dbReference type="PANTHER" id="PTHR34380">
    <property type="entry name" value="BNAA03G12380D PROTEIN"/>
    <property type="match status" value="1"/>
</dbReference>
<protein>
    <submittedName>
        <fullName evidence="3">Uncharacterized protein</fullName>
    </submittedName>
</protein>
<gene>
    <name evidence="3" type="ORF">MKW94_020815</name>
</gene>
<evidence type="ECO:0000313" key="3">
    <source>
        <dbReference type="EMBL" id="MCL7030068.1"/>
    </source>
</evidence>
<dbReference type="AlphaFoldDB" id="A0AA41S9N2"/>
<evidence type="ECO:0000256" key="2">
    <source>
        <dbReference type="SAM" id="MobiDB-lite"/>
    </source>
</evidence>
<reference evidence="3" key="1">
    <citation type="submission" date="2022-03" db="EMBL/GenBank/DDBJ databases">
        <title>A functionally conserved STORR gene fusion in Papaver species that diverged 16.8 million years ago.</title>
        <authorList>
            <person name="Catania T."/>
        </authorList>
    </citation>
    <scope>NUCLEOTIDE SEQUENCE</scope>
    <source>
        <strain evidence="3">S-191538</strain>
    </source>
</reference>
<keyword evidence="4" id="KW-1185">Reference proteome</keyword>
<keyword evidence="1" id="KW-0175">Coiled coil</keyword>
<feature type="compositionally biased region" description="Basic and acidic residues" evidence="2">
    <location>
        <begin position="413"/>
        <end position="425"/>
    </location>
</feature>
<comment type="caution">
    <text evidence="3">The sequence shown here is derived from an EMBL/GenBank/DDBJ whole genome shotgun (WGS) entry which is preliminary data.</text>
</comment>
<evidence type="ECO:0000256" key="1">
    <source>
        <dbReference type="SAM" id="Coils"/>
    </source>
</evidence>
<feature type="region of interest" description="Disordered" evidence="2">
    <location>
        <begin position="413"/>
        <end position="435"/>
    </location>
</feature>
<feature type="coiled-coil region" evidence="1">
    <location>
        <begin position="105"/>
        <end position="195"/>
    </location>
</feature>
<evidence type="ECO:0000313" key="4">
    <source>
        <dbReference type="Proteomes" id="UP001177140"/>
    </source>
</evidence>
<accession>A0AA41S9N2</accession>